<evidence type="ECO:0000256" key="7">
    <source>
        <dbReference type="ARBA" id="ARBA00023136"/>
    </source>
</evidence>
<feature type="domain" description="ABC transmembrane type-1" evidence="10">
    <location>
        <begin position="79"/>
        <end position="286"/>
    </location>
</feature>
<comment type="subcellular location">
    <subcellularLocation>
        <location evidence="1 8">Cell membrane</location>
        <topology evidence="1 8">Multi-pass membrane protein</topology>
    </subcellularLocation>
</comment>
<proteinExistence type="inferred from homology"/>
<dbReference type="GO" id="GO:0043190">
    <property type="term" value="C:ATP-binding cassette (ABC) transporter complex"/>
    <property type="evidence" value="ECO:0007669"/>
    <property type="project" value="InterPro"/>
</dbReference>
<dbReference type="SUPFAM" id="SSF161098">
    <property type="entry name" value="MetI-like"/>
    <property type="match status" value="1"/>
</dbReference>
<feature type="transmembrane region" description="Helical" evidence="8">
    <location>
        <begin position="264"/>
        <end position="289"/>
    </location>
</feature>
<feature type="transmembrane region" description="Helical" evidence="8">
    <location>
        <begin position="115"/>
        <end position="135"/>
    </location>
</feature>
<keyword evidence="6 8" id="KW-1133">Transmembrane helix</keyword>
<dbReference type="GO" id="GO:0022857">
    <property type="term" value="F:transmembrane transporter activity"/>
    <property type="evidence" value="ECO:0007669"/>
    <property type="project" value="InterPro"/>
</dbReference>
<evidence type="ECO:0000256" key="4">
    <source>
        <dbReference type="ARBA" id="ARBA00022692"/>
    </source>
</evidence>
<evidence type="ECO:0000256" key="3">
    <source>
        <dbReference type="ARBA" id="ARBA00022475"/>
    </source>
</evidence>
<dbReference type="CDD" id="cd06261">
    <property type="entry name" value="TM_PBP2"/>
    <property type="match status" value="1"/>
</dbReference>
<feature type="region of interest" description="Disordered" evidence="9">
    <location>
        <begin position="1"/>
        <end position="22"/>
    </location>
</feature>
<dbReference type="InterPro" id="IPR035906">
    <property type="entry name" value="MetI-like_sf"/>
</dbReference>
<evidence type="ECO:0000256" key="6">
    <source>
        <dbReference type="ARBA" id="ARBA00022989"/>
    </source>
</evidence>
<keyword evidence="4 8" id="KW-0812">Transmembrane</keyword>
<feature type="transmembrane region" description="Helical" evidence="8">
    <location>
        <begin position="81"/>
        <end position="103"/>
    </location>
</feature>
<dbReference type="Gene3D" id="1.10.3720.10">
    <property type="entry name" value="MetI-like"/>
    <property type="match status" value="1"/>
</dbReference>
<dbReference type="PROSITE" id="PS50928">
    <property type="entry name" value="ABC_TM1"/>
    <property type="match status" value="1"/>
</dbReference>
<dbReference type="InterPro" id="IPR010065">
    <property type="entry name" value="AA_ABC_transptr_permease_3TM"/>
</dbReference>
<dbReference type="RefSeq" id="WP_369191241.1">
    <property type="nucleotide sequence ID" value="NZ_CP163431.1"/>
</dbReference>
<feature type="transmembrane region" description="Helical" evidence="8">
    <location>
        <begin position="38"/>
        <end position="61"/>
    </location>
</feature>
<organism evidence="11">
    <name type="scientific">Streptomyces sp. R08</name>
    <dbReference type="NCBI Taxonomy" id="3238624"/>
    <lineage>
        <taxon>Bacteria</taxon>
        <taxon>Bacillati</taxon>
        <taxon>Actinomycetota</taxon>
        <taxon>Actinomycetes</taxon>
        <taxon>Kitasatosporales</taxon>
        <taxon>Streptomycetaceae</taxon>
        <taxon>Streptomyces</taxon>
    </lineage>
</organism>
<dbReference type="PANTHER" id="PTHR30614">
    <property type="entry name" value="MEMBRANE COMPONENT OF AMINO ACID ABC TRANSPORTER"/>
    <property type="match status" value="1"/>
</dbReference>
<evidence type="ECO:0000259" key="10">
    <source>
        <dbReference type="PROSITE" id="PS50928"/>
    </source>
</evidence>
<dbReference type="Pfam" id="PF00528">
    <property type="entry name" value="BPD_transp_1"/>
    <property type="match status" value="1"/>
</dbReference>
<protein>
    <submittedName>
        <fullName evidence="11">Amino acid ABC transporter permease</fullName>
    </submittedName>
</protein>
<comment type="similarity">
    <text evidence="8">Belongs to the binding-protein-dependent transport system permease family.</text>
</comment>
<feature type="compositionally biased region" description="Polar residues" evidence="9">
    <location>
        <begin position="1"/>
        <end position="10"/>
    </location>
</feature>
<evidence type="ECO:0000256" key="9">
    <source>
        <dbReference type="SAM" id="MobiDB-lite"/>
    </source>
</evidence>
<gene>
    <name evidence="11" type="ORF">AB5J58_41535</name>
</gene>
<dbReference type="InterPro" id="IPR000515">
    <property type="entry name" value="MetI-like"/>
</dbReference>
<dbReference type="GO" id="GO:0006865">
    <property type="term" value="P:amino acid transport"/>
    <property type="evidence" value="ECO:0007669"/>
    <property type="project" value="UniProtKB-KW"/>
</dbReference>
<keyword evidence="7 8" id="KW-0472">Membrane</keyword>
<dbReference type="NCBIfam" id="TIGR01726">
    <property type="entry name" value="HEQRo_perm_3TM"/>
    <property type="match status" value="1"/>
</dbReference>
<evidence type="ECO:0000256" key="5">
    <source>
        <dbReference type="ARBA" id="ARBA00022970"/>
    </source>
</evidence>
<keyword evidence="3" id="KW-1003">Cell membrane</keyword>
<dbReference type="PANTHER" id="PTHR30614:SF0">
    <property type="entry name" value="L-CYSTINE TRANSPORT SYSTEM PERMEASE PROTEIN TCYL"/>
    <property type="match status" value="1"/>
</dbReference>
<reference evidence="11" key="1">
    <citation type="submission" date="2024-07" db="EMBL/GenBank/DDBJ databases">
        <authorList>
            <person name="Yu S.T."/>
        </authorList>
    </citation>
    <scope>NUCLEOTIDE SEQUENCE</scope>
    <source>
        <strain evidence="11">R08</strain>
    </source>
</reference>
<keyword evidence="2 8" id="KW-0813">Transport</keyword>
<dbReference type="AlphaFoldDB" id="A0AB39MJN6"/>
<evidence type="ECO:0000256" key="2">
    <source>
        <dbReference type="ARBA" id="ARBA00022448"/>
    </source>
</evidence>
<evidence type="ECO:0000313" key="11">
    <source>
        <dbReference type="EMBL" id="XDQ06254.1"/>
    </source>
</evidence>
<evidence type="ECO:0000256" key="1">
    <source>
        <dbReference type="ARBA" id="ARBA00004651"/>
    </source>
</evidence>
<dbReference type="FunFam" id="1.10.3720.10:FF:000006">
    <property type="entry name" value="Glutamate/aspartate ABC transporter, permease protein GltK"/>
    <property type="match status" value="1"/>
</dbReference>
<sequence>MSEPPGTTVSLAEAPSADAPSKPLTAQRVQPLRRPGRWIVTLAVLVVVAQFVHGLATNSFYQWDRFGYWFLRPTILDGLVITLQVAALSAVLGLVGGILLALARLSKSPVLRAVSWTYVWALRSIPLIVVLIFLYNFSALYKTLSIGVPFGPAFFSFDESKLATDMAVAVVGLSLNEAAYAAEVVRGGILSVDQGQHEAASALGLPKGYQFRRIVFPQALRSITPNYVNQLIGLVKSTSLVFYVSLLDLFGSAQTMGSTYPGDIVPLLLVVTVWYLILTSVVSVIQFYVERHYARGATRSLPPTPFQKLRTGVTDLRARIRRETAI</sequence>
<accession>A0AB39MJN6</accession>
<dbReference type="InterPro" id="IPR043429">
    <property type="entry name" value="ArtM/GltK/GlnP/TcyL/YhdX-like"/>
</dbReference>
<dbReference type="EMBL" id="CP163431">
    <property type="protein sequence ID" value="XDQ06254.1"/>
    <property type="molecule type" value="Genomic_DNA"/>
</dbReference>
<evidence type="ECO:0000256" key="8">
    <source>
        <dbReference type="RuleBase" id="RU363032"/>
    </source>
</evidence>
<name>A0AB39MJN6_9ACTN</name>
<keyword evidence="5" id="KW-0029">Amino-acid transport</keyword>